<evidence type="ECO:0000256" key="1">
    <source>
        <dbReference type="ARBA" id="ARBA00000085"/>
    </source>
</evidence>
<dbReference type="SMART" id="SM00387">
    <property type="entry name" value="HATPase_c"/>
    <property type="match status" value="1"/>
</dbReference>
<keyword evidence="7" id="KW-0808">Transferase</keyword>
<dbReference type="Pfam" id="PF02518">
    <property type="entry name" value="HATPase_c"/>
    <property type="match status" value="1"/>
</dbReference>
<dbReference type="InterPro" id="IPR003594">
    <property type="entry name" value="HATPase_dom"/>
</dbReference>
<gene>
    <name evidence="7" type="ORF">OUO13_03040</name>
</gene>
<dbReference type="InterPro" id="IPR005467">
    <property type="entry name" value="His_kinase_dom"/>
</dbReference>
<feature type="signal peptide" evidence="5">
    <location>
        <begin position="1"/>
        <end position="32"/>
    </location>
</feature>
<name>A0A9X3IRS8_9GAMM</name>
<evidence type="ECO:0000259" key="6">
    <source>
        <dbReference type="PROSITE" id="PS50109"/>
    </source>
</evidence>
<comment type="caution">
    <text evidence="7">The sequence shown here is derived from an EMBL/GenBank/DDBJ whole genome shotgun (WGS) entry which is preliminary data.</text>
</comment>
<dbReference type="Gene3D" id="1.10.287.130">
    <property type="match status" value="1"/>
</dbReference>
<dbReference type="InterPro" id="IPR004358">
    <property type="entry name" value="Sig_transdc_His_kin-like_C"/>
</dbReference>
<accession>A0A9X3IRS8</accession>
<dbReference type="PROSITE" id="PS50109">
    <property type="entry name" value="HIS_KIN"/>
    <property type="match status" value="1"/>
</dbReference>
<evidence type="ECO:0000256" key="5">
    <source>
        <dbReference type="SAM" id="SignalP"/>
    </source>
</evidence>
<dbReference type="EC" id="2.7.13.3" evidence="2"/>
<evidence type="ECO:0000313" key="8">
    <source>
        <dbReference type="Proteomes" id="UP001150830"/>
    </source>
</evidence>
<keyword evidence="4" id="KW-0812">Transmembrane</keyword>
<comment type="catalytic activity">
    <reaction evidence="1">
        <text>ATP + protein L-histidine = ADP + protein N-phospho-L-histidine.</text>
        <dbReference type="EC" id="2.7.13.3"/>
    </reaction>
</comment>
<dbReference type="PRINTS" id="PR00344">
    <property type="entry name" value="BCTRLSENSOR"/>
</dbReference>
<dbReference type="EMBL" id="JAPNOA010000013">
    <property type="protein sequence ID" value="MCY0964149.1"/>
    <property type="molecule type" value="Genomic_DNA"/>
</dbReference>
<proteinExistence type="predicted"/>
<keyword evidence="3" id="KW-0175">Coiled coil</keyword>
<dbReference type="InterPro" id="IPR036890">
    <property type="entry name" value="HATPase_C_sf"/>
</dbReference>
<evidence type="ECO:0000256" key="4">
    <source>
        <dbReference type="SAM" id="Phobius"/>
    </source>
</evidence>
<dbReference type="GO" id="GO:0000155">
    <property type="term" value="F:phosphorelay sensor kinase activity"/>
    <property type="evidence" value="ECO:0007669"/>
    <property type="project" value="InterPro"/>
</dbReference>
<feature type="transmembrane region" description="Helical" evidence="4">
    <location>
        <begin position="48"/>
        <end position="65"/>
    </location>
</feature>
<dbReference type="RefSeq" id="WP_283172368.1">
    <property type="nucleotide sequence ID" value="NZ_JAPNOA010000013.1"/>
</dbReference>
<feature type="coiled-coil region" evidence="3">
    <location>
        <begin position="115"/>
        <end position="143"/>
    </location>
</feature>
<reference evidence="7" key="1">
    <citation type="submission" date="2022-11" db="EMBL/GenBank/DDBJ databases">
        <title>Parathalassolutuus dongxingensis gen. nov., sp. nov., a novel member of family Oceanospirillaceae isolated from a coastal shrimp pond in Guangxi, China.</title>
        <authorList>
            <person name="Chen H."/>
        </authorList>
    </citation>
    <scope>NUCLEOTIDE SEQUENCE</scope>
    <source>
        <strain evidence="7">G-43</strain>
    </source>
</reference>
<keyword evidence="7" id="KW-0418">Kinase</keyword>
<keyword evidence="8" id="KW-1185">Reference proteome</keyword>
<dbReference type="PANTHER" id="PTHR43065">
    <property type="entry name" value="SENSOR HISTIDINE KINASE"/>
    <property type="match status" value="1"/>
</dbReference>
<dbReference type="Gene3D" id="3.30.565.10">
    <property type="entry name" value="Histidine kinase-like ATPase, C-terminal domain"/>
    <property type="match status" value="1"/>
</dbReference>
<evidence type="ECO:0000256" key="2">
    <source>
        <dbReference type="ARBA" id="ARBA00012438"/>
    </source>
</evidence>
<evidence type="ECO:0000256" key="3">
    <source>
        <dbReference type="SAM" id="Coils"/>
    </source>
</evidence>
<dbReference type="Proteomes" id="UP001150830">
    <property type="component" value="Unassembled WGS sequence"/>
</dbReference>
<organism evidence="7 8">
    <name type="scientific">Parathalassolituus penaei</name>
    <dbReference type="NCBI Taxonomy" id="2997323"/>
    <lineage>
        <taxon>Bacteria</taxon>
        <taxon>Pseudomonadati</taxon>
        <taxon>Pseudomonadota</taxon>
        <taxon>Gammaproteobacteria</taxon>
        <taxon>Oceanospirillales</taxon>
        <taxon>Oceanospirillaceae</taxon>
        <taxon>Parathalassolituus</taxon>
    </lineage>
</organism>
<dbReference type="SUPFAM" id="SSF55874">
    <property type="entry name" value="ATPase domain of HSP90 chaperone/DNA topoisomerase II/histidine kinase"/>
    <property type="match status" value="1"/>
</dbReference>
<keyword evidence="5" id="KW-0732">Signal</keyword>
<keyword evidence="4" id="KW-0472">Membrane</keyword>
<dbReference type="SUPFAM" id="SSF47384">
    <property type="entry name" value="Homodimeric domain of signal transducing histidine kinase"/>
    <property type="match status" value="1"/>
</dbReference>
<evidence type="ECO:0000313" key="7">
    <source>
        <dbReference type="EMBL" id="MCY0964149.1"/>
    </source>
</evidence>
<sequence length="439" mass="49667">MTARLKGTTNRLPVLTNVSCLLLCLTAIPACAQHETVVHSTTENINISLLYMVPILLLVVLLLAARQIHIYRQIRQLARQLPEFRDHEDGSILIPADLQKSPLLAPLIRKVLLQQEQWSQQLHEEQENARHAIEEQQRMLEANRLLEAGVAERNRELDLRTQEVNDTLNALRMTRQQLLEKEQQTMVGELLAGLAHEVNTPLAIGASTLDSLIQELTPNCFESPKTAHDCEAMLAHIVESVTLAHSNIERAAETVTRFKEVSVDQASGQIREFEVGDYLNSVVWSLRPHYRYRPIDIRIECPHPLYITGAPGIYAQIVTNLMMNALHHAFGRDQSGEIHIVATRAGDQLCLCFRDNGRGMDQQTLEKVFEPFFTTRRQEGGSGLGAHIVYDLVVNQLQGNIRILSEPDQGTRYQMLIPCQIRGRDAYNACSVYEEYCKC</sequence>
<dbReference type="AlphaFoldDB" id="A0A9X3IRS8"/>
<protein>
    <recommendedName>
        <fullName evidence="2">histidine kinase</fullName>
        <ecNumber evidence="2">2.7.13.3</ecNumber>
    </recommendedName>
</protein>
<feature type="domain" description="Histidine kinase" evidence="6">
    <location>
        <begin position="193"/>
        <end position="421"/>
    </location>
</feature>
<feature type="chain" id="PRO_5040826024" description="histidine kinase" evidence="5">
    <location>
        <begin position="33"/>
        <end position="439"/>
    </location>
</feature>
<dbReference type="InterPro" id="IPR036097">
    <property type="entry name" value="HisK_dim/P_sf"/>
</dbReference>
<keyword evidence="4" id="KW-1133">Transmembrane helix</keyword>